<dbReference type="InterPro" id="IPR001387">
    <property type="entry name" value="Cro/C1-type_HTH"/>
</dbReference>
<proteinExistence type="predicted"/>
<dbReference type="GO" id="GO:0003677">
    <property type="term" value="F:DNA binding"/>
    <property type="evidence" value="ECO:0007669"/>
    <property type="project" value="InterPro"/>
</dbReference>
<dbReference type="Gene3D" id="1.10.260.40">
    <property type="entry name" value="lambda repressor-like DNA-binding domains"/>
    <property type="match status" value="1"/>
</dbReference>
<keyword evidence="2" id="KW-1185">Reference proteome</keyword>
<name>A0AA37XDB2_9MICO</name>
<dbReference type="AlphaFoldDB" id="A0AA37XDB2"/>
<evidence type="ECO:0008006" key="3">
    <source>
        <dbReference type="Google" id="ProtNLM"/>
    </source>
</evidence>
<reference evidence="1" key="2">
    <citation type="submission" date="2023-02" db="EMBL/GenBank/DDBJ databases">
        <authorList>
            <person name="Sun Q."/>
            <person name="Mori K."/>
        </authorList>
    </citation>
    <scope>NUCLEOTIDE SEQUENCE</scope>
    <source>
        <strain evidence="1">NBRC 112290</strain>
    </source>
</reference>
<accession>A0AA37XDB2</accession>
<comment type="caution">
    <text evidence="1">The sequence shown here is derived from an EMBL/GenBank/DDBJ whole genome shotgun (WGS) entry which is preliminary data.</text>
</comment>
<evidence type="ECO:0000313" key="1">
    <source>
        <dbReference type="EMBL" id="GMA30778.1"/>
    </source>
</evidence>
<sequence length="79" mass="8405">MTHWYRARTATALGSALGQIRRDSGRDQSEAAATISSSRATISRLERGDPVASSTVLDLLAACGYEAVLVPRGSRVTIE</sequence>
<reference evidence="1" key="1">
    <citation type="journal article" date="2014" name="Int. J. Syst. Evol. Microbiol.">
        <title>Complete genome sequence of Corynebacterium casei LMG S-19264T (=DSM 44701T), isolated from a smear-ripened cheese.</title>
        <authorList>
            <consortium name="US DOE Joint Genome Institute (JGI-PGF)"/>
            <person name="Walter F."/>
            <person name="Albersmeier A."/>
            <person name="Kalinowski J."/>
            <person name="Ruckert C."/>
        </authorList>
    </citation>
    <scope>NUCLEOTIDE SEQUENCE</scope>
    <source>
        <strain evidence="1">NBRC 112290</strain>
    </source>
</reference>
<dbReference type="InterPro" id="IPR010982">
    <property type="entry name" value="Lambda_DNA-bd_dom_sf"/>
</dbReference>
<evidence type="ECO:0000313" key="2">
    <source>
        <dbReference type="Proteomes" id="UP001157161"/>
    </source>
</evidence>
<protein>
    <recommendedName>
        <fullName evidence="3">Helix-turn-helix domain-containing protein</fullName>
    </recommendedName>
</protein>
<dbReference type="Pfam" id="PF13560">
    <property type="entry name" value="HTH_31"/>
    <property type="match status" value="1"/>
</dbReference>
<dbReference type="RefSeq" id="WP_284249530.1">
    <property type="nucleotide sequence ID" value="NZ_BSUM01000001.1"/>
</dbReference>
<dbReference type="CDD" id="cd00093">
    <property type="entry name" value="HTH_XRE"/>
    <property type="match status" value="1"/>
</dbReference>
<dbReference type="SUPFAM" id="SSF47413">
    <property type="entry name" value="lambda repressor-like DNA-binding domains"/>
    <property type="match status" value="1"/>
</dbReference>
<dbReference type="Proteomes" id="UP001157161">
    <property type="component" value="Unassembled WGS sequence"/>
</dbReference>
<gene>
    <name evidence="1" type="ORF">GCM10025875_07700</name>
</gene>
<organism evidence="1 2">
    <name type="scientific">Litorihabitans aurantiacus</name>
    <dbReference type="NCBI Taxonomy" id="1930061"/>
    <lineage>
        <taxon>Bacteria</taxon>
        <taxon>Bacillati</taxon>
        <taxon>Actinomycetota</taxon>
        <taxon>Actinomycetes</taxon>
        <taxon>Micrococcales</taxon>
        <taxon>Beutenbergiaceae</taxon>
        <taxon>Litorihabitans</taxon>
    </lineage>
</organism>
<dbReference type="EMBL" id="BSUM01000001">
    <property type="protein sequence ID" value="GMA30778.1"/>
    <property type="molecule type" value="Genomic_DNA"/>
</dbReference>